<evidence type="ECO:0000256" key="1">
    <source>
        <dbReference type="ARBA" id="ARBA00023180"/>
    </source>
</evidence>
<dbReference type="InterPro" id="IPR011161">
    <property type="entry name" value="MHC_I-like_Ag-recog"/>
</dbReference>
<sequence>MLFITFAFLLVALSWALPMDTVIQFERRVLVNGTMNGTVVERIIVRHGHLKEQFDNKQPVVRLIQDELLKMMVENDHHTAGYGTYTRLRECKMRGYQVLQLYDRFQLNGRDCLTLDPETDTWTVLMPEAQDLKQFWTLEAEHTSLEKTDLKEDCKNFIKQTDDTQNQEEGVGVLRVLAPVLATCLFIGFVFISLLISKRHSQQPGGVLGSLIHYSPHQFDVPLDGKSHKNISQVPVLKSNY</sequence>
<dbReference type="AlphaFoldDB" id="A0AAN9D5A5"/>
<protein>
    <recommendedName>
        <fullName evidence="4">MHC class I-like antigen recognition-like domain-containing protein</fullName>
    </recommendedName>
</protein>
<dbReference type="EMBL" id="JAYKXH010000007">
    <property type="protein sequence ID" value="KAK7162841.1"/>
    <property type="molecule type" value="Genomic_DNA"/>
</dbReference>
<feature type="chain" id="PRO_5042991067" description="MHC class I-like antigen recognition-like domain-containing protein" evidence="3">
    <location>
        <begin position="17"/>
        <end position="241"/>
    </location>
</feature>
<evidence type="ECO:0000256" key="2">
    <source>
        <dbReference type="SAM" id="Phobius"/>
    </source>
</evidence>
<feature type="transmembrane region" description="Helical" evidence="2">
    <location>
        <begin position="176"/>
        <end position="196"/>
    </location>
</feature>
<evidence type="ECO:0000259" key="4">
    <source>
        <dbReference type="Pfam" id="PF00129"/>
    </source>
</evidence>
<reference evidence="5 6" key="1">
    <citation type="submission" date="2024-02" db="EMBL/GenBank/DDBJ databases">
        <title>Chromosome-level genome assembly of the Eurasian Minnow (Phoxinus phoxinus).</title>
        <authorList>
            <person name="Oriowo T.O."/>
            <person name="Martin S."/>
            <person name="Stange M."/>
            <person name="Chrysostomakis Y."/>
            <person name="Brown T."/>
            <person name="Winkler S."/>
            <person name="Kukowka S."/>
            <person name="Myers E.W."/>
            <person name="Bohne A."/>
        </authorList>
    </citation>
    <scope>NUCLEOTIDE SEQUENCE [LARGE SCALE GENOMIC DNA]</scope>
    <source>
        <strain evidence="5">ZFMK-TIS-60720</strain>
        <tissue evidence="5">Whole Organism</tissue>
    </source>
</reference>
<dbReference type="InterPro" id="IPR011162">
    <property type="entry name" value="MHC_I/II-like_Ag-recog"/>
</dbReference>
<feature type="domain" description="MHC class I-like antigen recognition-like" evidence="4">
    <location>
        <begin position="80"/>
        <end position="159"/>
    </location>
</feature>
<organism evidence="5 6">
    <name type="scientific">Phoxinus phoxinus</name>
    <name type="common">Eurasian minnow</name>
    <dbReference type="NCBI Taxonomy" id="58324"/>
    <lineage>
        <taxon>Eukaryota</taxon>
        <taxon>Metazoa</taxon>
        <taxon>Chordata</taxon>
        <taxon>Craniata</taxon>
        <taxon>Vertebrata</taxon>
        <taxon>Euteleostomi</taxon>
        <taxon>Actinopterygii</taxon>
        <taxon>Neopterygii</taxon>
        <taxon>Teleostei</taxon>
        <taxon>Ostariophysi</taxon>
        <taxon>Cypriniformes</taxon>
        <taxon>Leuciscidae</taxon>
        <taxon>Phoxininae</taxon>
        <taxon>Phoxinus</taxon>
    </lineage>
</organism>
<gene>
    <name evidence="5" type="ORF">R3I93_007014</name>
</gene>
<keyword evidence="6" id="KW-1185">Reference proteome</keyword>
<dbReference type="InterPro" id="IPR037055">
    <property type="entry name" value="MHC_I-like_Ag-recog_sf"/>
</dbReference>
<comment type="caution">
    <text evidence="5">The sequence shown here is derived from an EMBL/GenBank/DDBJ whole genome shotgun (WGS) entry which is preliminary data.</text>
</comment>
<keyword evidence="2" id="KW-0472">Membrane</keyword>
<keyword evidence="1" id="KW-0325">Glycoprotein</keyword>
<name>A0AAN9D5A5_9TELE</name>
<dbReference type="SUPFAM" id="SSF54452">
    <property type="entry name" value="MHC antigen-recognition domain"/>
    <property type="match status" value="1"/>
</dbReference>
<dbReference type="Gene3D" id="3.30.500.10">
    <property type="entry name" value="MHC class I-like antigen recognition-like"/>
    <property type="match status" value="1"/>
</dbReference>
<accession>A0AAN9D5A5</accession>
<dbReference type="Pfam" id="PF00129">
    <property type="entry name" value="MHC_I"/>
    <property type="match status" value="1"/>
</dbReference>
<feature type="signal peptide" evidence="3">
    <location>
        <begin position="1"/>
        <end position="16"/>
    </location>
</feature>
<keyword evidence="3" id="KW-0732">Signal</keyword>
<evidence type="ECO:0000313" key="6">
    <source>
        <dbReference type="Proteomes" id="UP001364617"/>
    </source>
</evidence>
<dbReference type="Proteomes" id="UP001364617">
    <property type="component" value="Unassembled WGS sequence"/>
</dbReference>
<keyword evidence="2" id="KW-0812">Transmembrane</keyword>
<proteinExistence type="predicted"/>
<evidence type="ECO:0000256" key="3">
    <source>
        <dbReference type="SAM" id="SignalP"/>
    </source>
</evidence>
<keyword evidence="2" id="KW-1133">Transmembrane helix</keyword>
<evidence type="ECO:0000313" key="5">
    <source>
        <dbReference type="EMBL" id="KAK7162841.1"/>
    </source>
</evidence>